<dbReference type="STRING" id="525903.Taci_0580"/>
<dbReference type="EnsemblBacteria" id="ACZ18816">
    <property type="protein sequence ID" value="ACZ18816"/>
    <property type="gene ID" value="Taci_0580"/>
</dbReference>
<feature type="signal peptide" evidence="1">
    <location>
        <begin position="1"/>
        <end position="25"/>
    </location>
</feature>
<dbReference type="InterPro" id="IPR036249">
    <property type="entry name" value="Thioredoxin-like_sf"/>
</dbReference>
<keyword evidence="1" id="KW-0732">Signal</keyword>
<sequence length="104" mass="11281">MRGGKRFLRLALALALLVAVTAPLGGTRAALGAENLLVCKACDKSFYDIAVRVVEEMNLTHSVTVRRSSCLGACSQPPVVEFRGKVYASMTPEKLRSILREAYP</sequence>
<keyword evidence="3" id="KW-1185">Reference proteome</keyword>
<dbReference type="Proteomes" id="UP000002030">
    <property type="component" value="Chromosome"/>
</dbReference>
<evidence type="ECO:0000256" key="1">
    <source>
        <dbReference type="SAM" id="SignalP"/>
    </source>
</evidence>
<protein>
    <recommendedName>
        <fullName evidence="4">(2Fe-2S) ferredoxin domain-containing protein</fullName>
    </recommendedName>
</protein>
<dbReference type="OrthoDB" id="6388at2"/>
<name>D1B963_THEAS</name>
<evidence type="ECO:0000313" key="3">
    <source>
        <dbReference type="Proteomes" id="UP000002030"/>
    </source>
</evidence>
<accession>D1B963</accession>
<dbReference type="KEGG" id="tai:Taci_0580"/>
<organism evidence="2 3">
    <name type="scientific">Thermanaerovibrio acidaminovorans (strain ATCC 49978 / DSM 6589 / Su883)</name>
    <name type="common">Selenomonas acidaminovorans</name>
    <dbReference type="NCBI Taxonomy" id="525903"/>
    <lineage>
        <taxon>Bacteria</taxon>
        <taxon>Thermotogati</taxon>
        <taxon>Synergistota</taxon>
        <taxon>Synergistia</taxon>
        <taxon>Synergistales</taxon>
        <taxon>Synergistaceae</taxon>
        <taxon>Thermanaerovibrio</taxon>
    </lineage>
</organism>
<dbReference type="EMBL" id="CP001818">
    <property type="protein sequence ID" value="ACZ18816.1"/>
    <property type="molecule type" value="Genomic_DNA"/>
</dbReference>
<proteinExistence type="predicted"/>
<dbReference type="eggNOG" id="COG1905">
    <property type="taxonomic scope" value="Bacteria"/>
</dbReference>
<evidence type="ECO:0008006" key="4">
    <source>
        <dbReference type="Google" id="ProtNLM"/>
    </source>
</evidence>
<evidence type="ECO:0000313" key="2">
    <source>
        <dbReference type="EMBL" id="ACZ18816.1"/>
    </source>
</evidence>
<dbReference type="HOGENOM" id="CLU_177869_0_0_0"/>
<reference evidence="2 3" key="1">
    <citation type="journal article" date="2009" name="Stand. Genomic Sci.">
        <title>Complete genome sequence of Thermanaerovibrio acidaminovorans type strain (Su883).</title>
        <authorList>
            <person name="Chovatia M."/>
            <person name="Sikorski J."/>
            <person name="Schroder M."/>
            <person name="Lapidus A."/>
            <person name="Nolan M."/>
            <person name="Tice H."/>
            <person name="Glavina Del Rio T."/>
            <person name="Copeland A."/>
            <person name="Cheng J.F."/>
            <person name="Lucas S."/>
            <person name="Chen F."/>
            <person name="Bruce D."/>
            <person name="Goodwin L."/>
            <person name="Pitluck S."/>
            <person name="Ivanova N."/>
            <person name="Mavromatis K."/>
            <person name="Ovchinnikova G."/>
            <person name="Pati A."/>
            <person name="Chen A."/>
            <person name="Palaniappan K."/>
            <person name="Land M."/>
            <person name="Hauser L."/>
            <person name="Chang Y.J."/>
            <person name="Jeffries C.D."/>
            <person name="Chain P."/>
            <person name="Saunders E."/>
            <person name="Detter J.C."/>
            <person name="Brettin T."/>
            <person name="Rohde M."/>
            <person name="Goker M."/>
            <person name="Spring S."/>
            <person name="Bristow J."/>
            <person name="Markowitz V."/>
            <person name="Hugenholtz P."/>
            <person name="Kyrpides N.C."/>
            <person name="Klenk H.P."/>
            <person name="Eisen J.A."/>
        </authorList>
    </citation>
    <scope>NUCLEOTIDE SEQUENCE [LARGE SCALE GENOMIC DNA]</scope>
    <source>
        <strain evidence="3">ATCC 49978 / DSM 6589 / Su883</strain>
    </source>
</reference>
<dbReference type="Pfam" id="PF01257">
    <property type="entry name" value="2Fe-2S_thioredx"/>
    <property type="match status" value="1"/>
</dbReference>
<feature type="chain" id="PRO_5003020293" description="(2Fe-2S) ferredoxin domain-containing protein" evidence="1">
    <location>
        <begin position="26"/>
        <end position="104"/>
    </location>
</feature>
<dbReference type="AlphaFoldDB" id="D1B963"/>
<dbReference type="SUPFAM" id="SSF52833">
    <property type="entry name" value="Thioredoxin-like"/>
    <property type="match status" value="1"/>
</dbReference>
<gene>
    <name evidence="2" type="ordered locus">Taci_0580</name>
</gene>
<dbReference type="Gene3D" id="3.40.30.10">
    <property type="entry name" value="Glutaredoxin"/>
    <property type="match status" value="1"/>
</dbReference>